<name>A0ABR0F5Z2_ZASCE</name>
<sequence length="615" mass="68847">MADQKDADEGFDRIAYFLRFCGATTLTPGPEPKPTPVQEEVEVEDSDDELPPPPPIDPNHKPIYARDLVKNVQPKPAVQMACDALDFTMDPRKGQAAPLGMCFCPFIAVTKYCYKFVPKKLMQPLATAFFDAEKIWNREWDLYYISSSYGGVFTFVSEHQLRGLLDEINIAFPDAKLRITDEDREGGLVLDFEDVRKDLRPRFLGHCNSRSKHNAWVQQIEALPNMVIPDSADRSIEAFKAKIDAANAINKNKSKASKARKLQENVLKRNEMVKQGSRSQRYLGLRRKSEESLVPDLNQLTLDPLDTSKPVPHPFDSEPIFISIDVEANEIAPFQITEIGVATLDTRDLKGTAPGECGRNWFQFIRARHLRTAEYTSICNHKYVQGCPDSFEFGESEKVAKDSLATVLATCFREPYSKTSSKEDDFPPLGSSKLNPRATTFEPETRNIVVVGHDLGQDVNYCRQIGYNILNRGNIIDQADTANMYRSYANDPNARSLGSILYDFDIPGWHLHNAGNDAVYTLQAMLAICVQTAADGKEGEKKRAEESYQKREEKLIEGAKERAFEDSQGWDSSGDDGGIPIKPPVDSYQKKAFGPERPPAPQTGLYTMGGAPLDV</sequence>
<evidence type="ECO:0000259" key="2">
    <source>
        <dbReference type="Pfam" id="PF21762"/>
    </source>
</evidence>
<dbReference type="EMBL" id="JAXOVC010000001">
    <property type="protein sequence ID" value="KAK4508626.1"/>
    <property type="molecule type" value="Genomic_DNA"/>
</dbReference>
<keyword evidence="4" id="KW-1185">Reference proteome</keyword>
<dbReference type="InterPro" id="IPR040151">
    <property type="entry name" value="Gfd2/YDR514C-like"/>
</dbReference>
<dbReference type="InterPro" id="IPR036397">
    <property type="entry name" value="RNaseH_sf"/>
</dbReference>
<organism evidence="3 4">
    <name type="scientific">Zasmidium cellare</name>
    <name type="common">Wine cellar mold</name>
    <name type="synonym">Racodium cellare</name>
    <dbReference type="NCBI Taxonomy" id="395010"/>
    <lineage>
        <taxon>Eukaryota</taxon>
        <taxon>Fungi</taxon>
        <taxon>Dikarya</taxon>
        <taxon>Ascomycota</taxon>
        <taxon>Pezizomycotina</taxon>
        <taxon>Dothideomycetes</taxon>
        <taxon>Dothideomycetidae</taxon>
        <taxon>Mycosphaerellales</taxon>
        <taxon>Mycosphaerellaceae</taxon>
        <taxon>Zasmidium</taxon>
    </lineage>
</organism>
<feature type="region of interest" description="Disordered" evidence="1">
    <location>
        <begin position="25"/>
        <end position="57"/>
    </location>
</feature>
<feature type="domain" description="Gfd2/YDR514C-like C-terminal" evidence="2">
    <location>
        <begin position="320"/>
        <end position="528"/>
    </location>
</feature>
<protein>
    <recommendedName>
        <fullName evidence="2">Gfd2/YDR514C-like C-terminal domain-containing protein</fullName>
    </recommendedName>
</protein>
<feature type="compositionally biased region" description="Basic and acidic residues" evidence="1">
    <location>
        <begin position="536"/>
        <end position="565"/>
    </location>
</feature>
<evidence type="ECO:0000313" key="3">
    <source>
        <dbReference type="EMBL" id="KAK4508626.1"/>
    </source>
</evidence>
<dbReference type="Gene3D" id="3.30.420.10">
    <property type="entry name" value="Ribonuclease H-like superfamily/Ribonuclease H"/>
    <property type="match status" value="1"/>
</dbReference>
<accession>A0ABR0F5Z2</accession>
<feature type="region of interest" description="Disordered" evidence="1">
    <location>
        <begin position="419"/>
        <end position="438"/>
    </location>
</feature>
<dbReference type="PANTHER" id="PTHR28083:SF1">
    <property type="entry name" value="GOOD FOR FULL DBP5 ACTIVITY PROTEIN 2"/>
    <property type="match status" value="1"/>
</dbReference>
<reference evidence="3 4" key="1">
    <citation type="journal article" date="2023" name="G3 (Bethesda)">
        <title>A chromosome-level genome assembly of Zasmidium syzygii isolated from banana leaves.</title>
        <authorList>
            <person name="van Westerhoven A.C."/>
            <person name="Mehrabi R."/>
            <person name="Talebi R."/>
            <person name="Steentjes M.B.F."/>
            <person name="Corcolon B."/>
            <person name="Chong P.A."/>
            <person name="Kema G.H.J."/>
            <person name="Seidl M.F."/>
        </authorList>
    </citation>
    <scope>NUCLEOTIDE SEQUENCE [LARGE SCALE GENOMIC DNA]</scope>
    <source>
        <strain evidence="3 4">P124</strain>
    </source>
</reference>
<feature type="region of interest" description="Disordered" evidence="1">
    <location>
        <begin position="536"/>
        <end position="615"/>
    </location>
</feature>
<dbReference type="SUPFAM" id="SSF53098">
    <property type="entry name" value="Ribonuclease H-like"/>
    <property type="match status" value="1"/>
</dbReference>
<dbReference type="PANTHER" id="PTHR28083">
    <property type="entry name" value="GOOD FOR FULL DBP5 ACTIVITY PROTEIN 2"/>
    <property type="match status" value="1"/>
</dbReference>
<dbReference type="InterPro" id="IPR012337">
    <property type="entry name" value="RNaseH-like_sf"/>
</dbReference>
<comment type="caution">
    <text evidence="3">The sequence shown here is derived from an EMBL/GenBank/DDBJ whole genome shotgun (WGS) entry which is preliminary data.</text>
</comment>
<gene>
    <name evidence="3" type="ORF">PRZ48_002365</name>
</gene>
<evidence type="ECO:0000313" key="4">
    <source>
        <dbReference type="Proteomes" id="UP001305779"/>
    </source>
</evidence>
<dbReference type="Proteomes" id="UP001305779">
    <property type="component" value="Unassembled WGS sequence"/>
</dbReference>
<feature type="compositionally biased region" description="Acidic residues" evidence="1">
    <location>
        <begin position="39"/>
        <end position="50"/>
    </location>
</feature>
<evidence type="ECO:0000256" key="1">
    <source>
        <dbReference type="SAM" id="MobiDB-lite"/>
    </source>
</evidence>
<dbReference type="Pfam" id="PF21762">
    <property type="entry name" value="DEDDh_C"/>
    <property type="match status" value="1"/>
</dbReference>
<dbReference type="InterPro" id="IPR048519">
    <property type="entry name" value="Gfd2/YDR514C-like_C"/>
</dbReference>
<proteinExistence type="predicted"/>